<evidence type="ECO:0000313" key="5">
    <source>
        <dbReference type="Proteomes" id="UP001501084"/>
    </source>
</evidence>
<feature type="compositionally biased region" description="Acidic residues" evidence="1">
    <location>
        <begin position="356"/>
        <end position="368"/>
    </location>
</feature>
<feature type="transmembrane region" description="Helical" evidence="2">
    <location>
        <begin position="710"/>
        <end position="728"/>
    </location>
</feature>
<dbReference type="Pfam" id="PF19516">
    <property type="entry name" value="DUF6049"/>
    <property type="match status" value="1"/>
</dbReference>
<evidence type="ECO:0000313" key="4">
    <source>
        <dbReference type="EMBL" id="GAA2189343.1"/>
    </source>
</evidence>
<dbReference type="InterPro" id="IPR046112">
    <property type="entry name" value="DUF6049"/>
</dbReference>
<dbReference type="RefSeq" id="WP_346058350.1">
    <property type="nucleotide sequence ID" value="NZ_BAAAOP010000010.1"/>
</dbReference>
<name>A0ABP5N1A5_9MICO</name>
<evidence type="ECO:0000256" key="2">
    <source>
        <dbReference type="SAM" id="Phobius"/>
    </source>
</evidence>
<keyword evidence="3" id="KW-0732">Signal</keyword>
<accession>A0ABP5N1A5</accession>
<comment type="caution">
    <text evidence="4">The sequence shown here is derived from an EMBL/GenBank/DDBJ whole genome shotgun (WGS) entry which is preliminary data.</text>
</comment>
<organism evidence="4 5">
    <name type="scientific">Leucobacter alluvii</name>
    <dbReference type="NCBI Taxonomy" id="340321"/>
    <lineage>
        <taxon>Bacteria</taxon>
        <taxon>Bacillati</taxon>
        <taxon>Actinomycetota</taxon>
        <taxon>Actinomycetes</taxon>
        <taxon>Micrococcales</taxon>
        <taxon>Microbacteriaceae</taxon>
        <taxon>Leucobacter</taxon>
    </lineage>
</organism>
<evidence type="ECO:0000256" key="3">
    <source>
        <dbReference type="SAM" id="SignalP"/>
    </source>
</evidence>
<gene>
    <name evidence="4" type="ORF">GCM10009786_22100</name>
</gene>
<evidence type="ECO:0000256" key="1">
    <source>
        <dbReference type="SAM" id="MobiDB-lite"/>
    </source>
</evidence>
<dbReference type="Proteomes" id="UP001501084">
    <property type="component" value="Unassembled WGS sequence"/>
</dbReference>
<keyword evidence="2" id="KW-0472">Membrane</keyword>
<feature type="region of interest" description="Disordered" evidence="1">
    <location>
        <begin position="36"/>
        <end position="68"/>
    </location>
</feature>
<evidence type="ECO:0008006" key="6">
    <source>
        <dbReference type="Google" id="ProtNLM"/>
    </source>
</evidence>
<protein>
    <recommendedName>
        <fullName evidence="6">Secreted protein</fullName>
    </recommendedName>
</protein>
<dbReference type="EMBL" id="BAAAOP010000010">
    <property type="protein sequence ID" value="GAA2189343.1"/>
    <property type="molecule type" value="Genomic_DNA"/>
</dbReference>
<keyword evidence="2" id="KW-0812">Transmembrane</keyword>
<feature type="region of interest" description="Disordered" evidence="1">
    <location>
        <begin position="332"/>
        <end position="374"/>
    </location>
</feature>
<feature type="region of interest" description="Disordered" evidence="1">
    <location>
        <begin position="736"/>
        <end position="755"/>
    </location>
</feature>
<proteinExistence type="predicted"/>
<keyword evidence="2" id="KW-1133">Transmembrane helix</keyword>
<reference evidence="5" key="1">
    <citation type="journal article" date="2019" name="Int. J. Syst. Evol. Microbiol.">
        <title>The Global Catalogue of Microorganisms (GCM) 10K type strain sequencing project: providing services to taxonomists for standard genome sequencing and annotation.</title>
        <authorList>
            <consortium name="The Broad Institute Genomics Platform"/>
            <consortium name="The Broad Institute Genome Sequencing Center for Infectious Disease"/>
            <person name="Wu L."/>
            <person name="Ma J."/>
        </authorList>
    </citation>
    <scope>NUCLEOTIDE SEQUENCE [LARGE SCALE GENOMIC DNA]</scope>
    <source>
        <strain evidence="5">JCM 14919</strain>
    </source>
</reference>
<keyword evidence="5" id="KW-1185">Reference proteome</keyword>
<feature type="chain" id="PRO_5047200764" description="Secreted protein" evidence="3">
    <location>
        <begin position="36"/>
        <end position="755"/>
    </location>
</feature>
<sequence length="755" mass="78387">MLSVLRLHVRAFGPRTLAVAALVGALLGTSGTATAAMTASGPGSQRPAVEHVSGTRADATSDEGADRAAGVDLVVSPREPVIAAGDDEVQFGLLIRNSTTAELPAGTVTLVLDADRLTDLGDLDEPMPASADRFAEATVEATAPGSEQTATVTVSRSDLPIGAAAEAGAYRVGATLQFAEDPDQGFAAFGAEPGEDDSAVSPTVSTATPVIWRGAGTDTVPMSVIVPFVLPSDIRTLPTRGQLEELAPVWDRLLTAARAHDATLAIDPRLIAGIRAYGDEAPRNAQLLLSRLETTPLPSFLLQFADADPSVQAALGFTTLLEPTNLDFVSRFGSFSETPDATGPGAEENGTAGSDEGADAPDAPDTDGEAGSAELPLPTLSELLDWPQQETAHVWPAEGRADPALLPLLDQEGVDSLVLSSDGADLDGGPRARLGSDSVTVTDAALDRAARTALHSETETERSGGVARLAAELVVDAQGGSDGVVLALDRGATGDASDPAALLEQLEAFAWTTPTAIADQRTGTVELRPSGPSQERLELLRSASNREGSVNELGAVLTHPEYLSGYQRTRLLQLFSTPYAADADGFAQVAADFRKRDAELLSGVQAISTEHIQLVGSSSRVPVQLRNALPFDAVVTVDVDPASAALSVPERRFREVVVPAETSERVLVPVRSRVSSGESGLVVSVSAADGSPTVFTGTLPITIRSSIETIIFWALGGLAVMLLVFGIVRSVRRRRSRNAPATGPDGDGDDIVPAM</sequence>
<feature type="compositionally biased region" description="Acidic residues" evidence="1">
    <location>
        <begin position="746"/>
        <end position="755"/>
    </location>
</feature>
<feature type="signal peptide" evidence="3">
    <location>
        <begin position="1"/>
        <end position="35"/>
    </location>
</feature>